<dbReference type="PRINTS" id="PR00368">
    <property type="entry name" value="FADPNR"/>
</dbReference>
<dbReference type="InterPro" id="IPR051793">
    <property type="entry name" value="NADH:flavin_oxidoreductase"/>
</dbReference>
<dbReference type="SUPFAM" id="SSF51971">
    <property type="entry name" value="Nucleotide-binding domain"/>
    <property type="match status" value="1"/>
</dbReference>
<dbReference type="GO" id="GO:0046872">
    <property type="term" value="F:metal ion binding"/>
    <property type="evidence" value="ECO:0007669"/>
    <property type="project" value="UniProtKB-KW"/>
</dbReference>
<evidence type="ECO:0000259" key="11">
    <source>
        <dbReference type="Pfam" id="PF07992"/>
    </source>
</evidence>
<evidence type="ECO:0000313" key="13">
    <source>
        <dbReference type="EMBL" id="MBM2419337.1"/>
    </source>
</evidence>
<evidence type="ECO:0000256" key="2">
    <source>
        <dbReference type="ARBA" id="ARBA00001966"/>
    </source>
</evidence>
<sequence length="654" mass="70194">MTDKYARVMTPMTIGGVEIRNRIFLPAHTTNFARDFLPTQTHVAYLSARARAGVGLVFVEPLRVHPTSLGRAGGLSGSDPRALDGLRRIVDAVRSEGARIFVQITHAGRHGPNEVDRLPAWGPSAVPWVAGGEVPHAMTRAEMIEVRDAYVQTAEMAIAAGFEGMELHLGHGHLLHQFLSPAANIREDEYGGSLENRMRFPLEVVQSVLDVVGSRVAVGVRTSVDDLMPGAVGPEDHRFITRTVAALPGLAFVNASVAAYQWPSIGHHVADMAHPAHPFRDLTEALRAEIGDIPLLTANRYRTLAEAEATLARGQIDMIGMNRAHMADPDLIAKSLAGREADVRPCVAHNFCIGQIAAHQPISCMMNPGVGKKTHWSDPPAKTHKPSRVLVIGGGPAGMEAARIAALSGHDVTLWERGNRLGGKLPLCASGYGRGDIRAMNIWLAEAVDRAKVRVELNREASIDALQHADAELILLATGAVHDAGQLPGADLLSPQQALELPRENWVGQRVALWDEAGSWASLSVAETLAQAGAHVHILQASTAPLWAVSLYSRMTALERLAQLGVARHLAVSPLSVKDGVLMCRNSLVQEDTTLGPFDRFVHSTIGVAATALQDELERKGFPVRTIGDAVAPRTLFDAMHDAQAVARAIGRAA</sequence>
<accession>A0A9Q2NVM1</accession>
<dbReference type="PANTHER" id="PTHR42917">
    <property type="entry name" value="2,4-DIENOYL-COA REDUCTASE"/>
    <property type="match status" value="1"/>
</dbReference>
<dbReference type="GO" id="GO:0016491">
    <property type="term" value="F:oxidoreductase activity"/>
    <property type="evidence" value="ECO:0007669"/>
    <property type="project" value="UniProtKB-KW"/>
</dbReference>
<dbReference type="Pfam" id="PF00724">
    <property type="entry name" value="Oxidored_FMN"/>
    <property type="match status" value="1"/>
</dbReference>
<dbReference type="RefSeq" id="WP_138487597.1">
    <property type="nucleotide sequence ID" value="NZ_JAFBWU010000017.1"/>
</dbReference>
<dbReference type="GO" id="GO:0051536">
    <property type="term" value="F:iron-sulfur cluster binding"/>
    <property type="evidence" value="ECO:0007669"/>
    <property type="project" value="UniProtKB-KW"/>
</dbReference>
<dbReference type="InterPro" id="IPR036188">
    <property type="entry name" value="FAD/NAD-bd_sf"/>
</dbReference>
<evidence type="ECO:0000256" key="4">
    <source>
        <dbReference type="ARBA" id="ARBA00022630"/>
    </source>
</evidence>
<gene>
    <name evidence="12" type="ORF">JQX41_20280</name>
    <name evidence="13" type="ORF">JQX48_20300</name>
</gene>
<dbReference type="InterPro" id="IPR013785">
    <property type="entry name" value="Aldolase_TIM"/>
</dbReference>
<dbReference type="Proteomes" id="UP000755667">
    <property type="component" value="Unassembled WGS sequence"/>
</dbReference>
<dbReference type="EMBL" id="JAFBXF010000017">
    <property type="protein sequence ID" value="MBM2419337.1"/>
    <property type="molecule type" value="Genomic_DNA"/>
</dbReference>
<keyword evidence="15" id="KW-1185">Reference proteome</keyword>
<keyword evidence="8" id="KW-0408">Iron</keyword>
<evidence type="ECO:0000256" key="7">
    <source>
        <dbReference type="ARBA" id="ARBA00023002"/>
    </source>
</evidence>
<organism evidence="12 14">
    <name type="scientific">Marivita cryptomonadis</name>
    <dbReference type="NCBI Taxonomy" id="505252"/>
    <lineage>
        <taxon>Bacteria</taxon>
        <taxon>Pseudomonadati</taxon>
        <taxon>Pseudomonadota</taxon>
        <taxon>Alphaproteobacteria</taxon>
        <taxon>Rhodobacterales</taxon>
        <taxon>Roseobacteraceae</taxon>
        <taxon>Marivita</taxon>
    </lineage>
</organism>
<evidence type="ECO:0000256" key="9">
    <source>
        <dbReference type="ARBA" id="ARBA00023014"/>
    </source>
</evidence>
<comment type="similarity">
    <text evidence="3">In the N-terminal section; belongs to the NADH:flavin oxidoreductase/NADH oxidase family.</text>
</comment>
<dbReference type="InterPro" id="IPR023753">
    <property type="entry name" value="FAD/NAD-binding_dom"/>
</dbReference>
<name>A0A9Q2NVM1_9RHOB</name>
<dbReference type="PANTHER" id="PTHR42917:SF2">
    <property type="entry name" value="2,4-DIENOYL-COA REDUCTASE [(2E)-ENOYL-COA-PRODUCING]"/>
    <property type="match status" value="1"/>
</dbReference>
<comment type="caution">
    <text evidence="12">The sequence shown here is derived from an EMBL/GenBank/DDBJ whole genome shotgun (WGS) entry which is preliminary data.</text>
</comment>
<evidence type="ECO:0000313" key="14">
    <source>
        <dbReference type="Proteomes" id="UP000755667"/>
    </source>
</evidence>
<evidence type="ECO:0000256" key="8">
    <source>
        <dbReference type="ARBA" id="ARBA00023004"/>
    </source>
</evidence>
<evidence type="ECO:0000256" key="6">
    <source>
        <dbReference type="ARBA" id="ARBA00022723"/>
    </source>
</evidence>
<evidence type="ECO:0000256" key="5">
    <source>
        <dbReference type="ARBA" id="ARBA00022643"/>
    </source>
</evidence>
<comment type="cofactor">
    <cofactor evidence="1">
        <name>FMN</name>
        <dbReference type="ChEBI" id="CHEBI:58210"/>
    </cofactor>
</comment>
<dbReference type="AlphaFoldDB" id="A0A9Q2NVM1"/>
<dbReference type="Proteomes" id="UP000809440">
    <property type="component" value="Unassembled WGS sequence"/>
</dbReference>
<reference evidence="12 15" key="1">
    <citation type="submission" date="2021-01" db="EMBL/GenBank/DDBJ databases">
        <title>Diatom-associated Roseobacters Show Island Model of Population Structure.</title>
        <authorList>
            <person name="Qu L."/>
            <person name="Feng X."/>
            <person name="Chen Y."/>
            <person name="Li L."/>
            <person name="Wang X."/>
            <person name="Hu Z."/>
            <person name="Wang H."/>
            <person name="Luo H."/>
        </authorList>
    </citation>
    <scope>NUCLEOTIDE SEQUENCE</scope>
    <source>
        <strain evidence="13 15">CC28-63</strain>
        <strain evidence="12">CC28-69</strain>
    </source>
</reference>
<keyword evidence="9" id="KW-0411">Iron-sulfur</keyword>
<keyword evidence="5" id="KW-0288">FMN</keyword>
<protein>
    <submittedName>
        <fullName evidence="12">FAD-dependent oxidoreductase</fullName>
    </submittedName>
</protein>
<evidence type="ECO:0000259" key="10">
    <source>
        <dbReference type="Pfam" id="PF00724"/>
    </source>
</evidence>
<evidence type="ECO:0000313" key="12">
    <source>
        <dbReference type="EMBL" id="MBM2414666.1"/>
    </source>
</evidence>
<evidence type="ECO:0000256" key="1">
    <source>
        <dbReference type="ARBA" id="ARBA00001917"/>
    </source>
</evidence>
<dbReference type="SUPFAM" id="SSF51905">
    <property type="entry name" value="FAD/NAD(P)-binding domain"/>
    <property type="match status" value="1"/>
</dbReference>
<dbReference type="InterPro" id="IPR001155">
    <property type="entry name" value="OxRdtase_FMN_N"/>
</dbReference>
<keyword evidence="4" id="KW-0285">Flavoprotein</keyword>
<dbReference type="Pfam" id="PF07992">
    <property type="entry name" value="Pyr_redox_2"/>
    <property type="match status" value="1"/>
</dbReference>
<dbReference type="Gene3D" id="3.20.20.70">
    <property type="entry name" value="Aldolase class I"/>
    <property type="match status" value="1"/>
</dbReference>
<proteinExistence type="inferred from homology"/>
<dbReference type="Gene3D" id="3.40.50.720">
    <property type="entry name" value="NAD(P)-binding Rossmann-like Domain"/>
    <property type="match status" value="1"/>
</dbReference>
<comment type="cofactor">
    <cofactor evidence="2">
        <name>[4Fe-4S] cluster</name>
        <dbReference type="ChEBI" id="CHEBI:49883"/>
    </cofactor>
</comment>
<dbReference type="Gene3D" id="3.50.50.60">
    <property type="entry name" value="FAD/NAD(P)-binding domain"/>
    <property type="match status" value="1"/>
</dbReference>
<keyword evidence="7" id="KW-0560">Oxidoreductase</keyword>
<dbReference type="SUPFAM" id="SSF51395">
    <property type="entry name" value="FMN-linked oxidoreductases"/>
    <property type="match status" value="1"/>
</dbReference>
<dbReference type="EMBL" id="JAFBXE010000017">
    <property type="protein sequence ID" value="MBM2414666.1"/>
    <property type="molecule type" value="Genomic_DNA"/>
</dbReference>
<feature type="domain" description="FAD/NAD(P)-binding" evidence="11">
    <location>
        <begin position="388"/>
        <end position="579"/>
    </location>
</feature>
<dbReference type="GO" id="GO:0010181">
    <property type="term" value="F:FMN binding"/>
    <property type="evidence" value="ECO:0007669"/>
    <property type="project" value="InterPro"/>
</dbReference>
<evidence type="ECO:0000256" key="3">
    <source>
        <dbReference type="ARBA" id="ARBA00011048"/>
    </source>
</evidence>
<feature type="domain" description="NADH:flavin oxidoreductase/NADH oxidase N-terminal" evidence="10">
    <location>
        <begin position="10"/>
        <end position="340"/>
    </location>
</feature>
<keyword evidence="6" id="KW-0479">Metal-binding</keyword>
<evidence type="ECO:0000313" key="15">
    <source>
        <dbReference type="Proteomes" id="UP000809440"/>
    </source>
</evidence>